<dbReference type="FunFam" id="2.30.29.30:FF:000133">
    <property type="entry name" value="myosin phosphatase Rho-interacting protein isoform X1"/>
    <property type="match status" value="1"/>
</dbReference>
<evidence type="ECO:0000256" key="5">
    <source>
        <dbReference type="ARBA" id="ARBA00023203"/>
    </source>
</evidence>
<dbReference type="InterPro" id="IPR052223">
    <property type="entry name" value="Actin_Cytoskeleton_Reg"/>
</dbReference>
<comment type="subcellular location">
    <subcellularLocation>
        <location evidence="1">Cytoplasm</location>
        <location evidence="1">Cytoskeleton</location>
    </subcellularLocation>
</comment>
<keyword evidence="11" id="KW-1185">Reference proteome</keyword>
<dbReference type="InterPro" id="IPR011993">
    <property type="entry name" value="PH-like_dom_sf"/>
</dbReference>
<sequence>MSTAKENPCRKFQANFFNKSKCQNCFKPRELHLLTDQDLTQAKPIYGGWLCLAPEGTDFDNPMQRSRKWQRRFFVLYEHGCLRFALDESPSTLPQGTVNMNLCVDVIDAEPKTGQKNSLCIVTPDQEYFIRGESKEIINGWTEQLVVYPRTNKQNQKKKRKVEPATSQEPGPAKVAVTGSGIPEAEKVPDSTTVWAAADLPPGSPLAPTGLWIHLNLCVCVCVYVLVGSRSGVIEKLEALELENPEKMEVEESRRSGTRQGRSEHRPVSLFLLSMLQWKKYWFVLTDHSLRYYKDSIAEEASDLDGEIDLCTCYNVTEYQAQRNYGFQIHTQEGVHTLSAMTAGIRRNWIQAVMKNVRPSTAPDVDSPSSETSSVERESAPGFVKSRARERRREGRSKTFDWAEFRPIAQALAQQRAQEAESLQADLGELERSRRREERRKRYESATNLSVEPTSVNEGGRTDYERDEDIIHTDSLGPTSLERQQKMEEVIEQHWQQVERTPIREERRVPLPTTQQSRETSEMEELLENYKQGQLLDSNKHKQDLELQLRTALEREQDIRTGYISPVTLCLPCCVLTNCLVPFSKLEHRLGLEADVPPQTKRPELVSSQAQSLTKKYQETKELLKLQELKKRNMQAQLGLSLSHLPIKEPHFSELQKASNLEVPSPEPVQKTVSFLLQDSTEVIRELEDLITGEPLTLTELGKVLKSHSCNQEANENYQLQKLLESWKYQQEIENEIIKKSLARAGECIREYEARLLTMEDLVGKVRNHNRPYGPLSKIETHSDANEETIGMLSQKVELLTNENGALKQRCQEIVNQLTEADREIDRLKAELISQQGSNQHHLVMEELKRLKAEVAQNQANAIDREYYERELNEKSLRLHEALVMLEELGSTLKDTEKKLQLKEATLKGLGFQTAYEEEDLQPAKEQFRELLEASQVNLQSAEQRYMELEARNSELIALNQESEKVSRERLAEAENEIKMLQEKLEIGTGKVEKSVSQSVEAREKQGDEKGLIAQVVEEIELKCEAINQVIQILAKVDVNIERMLSDLKSTLFGSWKEELLCVNQRDMSLVVEGEFWSQLLSTTEAQPEHTHSCGRGVAEQMMAQMRLMFLISGICPQTNVEHDILTEGDFASIYSWLNNDTNALILKKLTDTLAAKSNVLKEIAFSVKQEKNDKLLSLALAGFYQGQEQKQMSEYLLEALKEAYMSYVIIRLKVQHEKELRQKQTDLQIGSSDCLNCPKLREVVSSLQSKMAELQTQLSEDSLKTTTGPHTLIQIEGEPIESLDKTIELQDMIARHRKELREVKDGYEEETERLRQEIAKASETLRLRSEENVKEIDSLTNCMENLKKKYEIERTNLLKRFDQEMEELRRLMSPANPDRPFTDVDSHHTSAQTSNLKERIQELVSQVAVMTEEMRRREEQGDITTLQLKFEKDLENLKATCERGFAAMEESHQKVIDELLRKHQRELENLQEEKERLLAEETAATIAAIEAMKNAHRTELEKELDKARKANSNAENADIEEIRRQHEEELCSFQREIEVLSEQYSQKCLENAHLAQALEAERQALRQCQRENQELNAHNQELNNRLAAEITKMRSMASEDGVGDTNSTIQGKELYELEVMLRVKESEVQYLKQEINSLKDELQAAQRDKKYATDKYKDIYTELSIVKAKAERDLGRLRDQLQLAHEALGEQSLDEVERGGYDIMKSKSNPDILKMAAAAAKRSERTMSHSFIPLVCVFRFSHGPVSPIVLQQQQLQN</sequence>
<keyword evidence="6" id="KW-0206">Cytoskeleton</keyword>
<feature type="region of interest" description="Disordered" evidence="8">
    <location>
        <begin position="152"/>
        <end position="183"/>
    </location>
</feature>
<dbReference type="Proteomes" id="UP000261640">
    <property type="component" value="Unplaced"/>
</dbReference>
<reference evidence="10" key="1">
    <citation type="submission" date="2025-08" db="UniProtKB">
        <authorList>
            <consortium name="Ensembl"/>
        </authorList>
    </citation>
    <scope>IDENTIFICATION</scope>
</reference>
<evidence type="ECO:0000256" key="2">
    <source>
        <dbReference type="ARBA" id="ARBA00022490"/>
    </source>
</evidence>
<organism evidence="10 11">
    <name type="scientific">Mastacembelus armatus</name>
    <name type="common">zig-zag eel</name>
    <dbReference type="NCBI Taxonomy" id="205130"/>
    <lineage>
        <taxon>Eukaryota</taxon>
        <taxon>Metazoa</taxon>
        <taxon>Chordata</taxon>
        <taxon>Craniata</taxon>
        <taxon>Vertebrata</taxon>
        <taxon>Euteleostomi</taxon>
        <taxon>Actinopterygii</taxon>
        <taxon>Neopterygii</taxon>
        <taxon>Teleostei</taxon>
        <taxon>Neoteleostei</taxon>
        <taxon>Acanthomorphata</taxon>
        <taxon>Anabantaria</taxon>
        <taxon>Synbranchiformes</taxon>
        <taxon>Mastacembelidae</taxon>
        <taxon>Mastacembelus</taxon>
    </lineage>
</organism>
<protein>
    <submittedName>
        <fullName evidence="10">Myosin phosphatase Rho interacting protein</fullName>
    </submittedName>
</protein>
<dbReference type="Gene3D" id="2.30.29.30">
    <property type="entry name" value="Pleckstrin-homology domain (PH domain)/Phosphotyrosine-binding domain (PTB)"/>
    <property type="match status" value="2"/>
</dbReference>
<evidence type="ECO:0000256" key="6">
    <source>
        <dbReference type="ARBA" id="ARBA00023212"/>
    </source>
</evidence>
<feature type="coiled-coil region" evidence="7">
    <location>
        <begin position="797"/>
        <end position="991"/>
    </location>
</feature>
<keyword evidence="3" id="KW-0597">Phosphoprotein</keyword>
<feature type="compositionally biased region" description="Polar residues" evidence="8">
    <location>
        <begin position="445"/>
        <end position="457"/>
    </location>
</feature>
<dbReference type="CDD" id="cd01236">
    <property type="entry name" value="PH_RIP"/>
    <property type="match status" value="1"/>
</dbReference>
<feature type="region of interest" description="Disordered" evidence="8">
    <location>
        <begin position="1374"/>
        <end position="1395"/>
    </location>
</feature>
<name>A0A7N8XG20_9TELE</name>
<dbReference type="Pfam" id="PF00169">
    <property type="entry name" value="PH"/>
    <property type="match status" value="2"/>
</dbReference>
<evidence type="ECO:0000256" key="7">
    <source>
        <dbReference type="SAM" id="Coils"/>
    </source>
</evidence>
<proteinExistence type="predicted"/>
<evidence type="ECO:0000256" key="4">
    <source>
        <dbReference type="ARBA" id="ARBA00023054"/>
    </source>
</evidence>
<feature type="compositionally biased region" description="Low complexity" evidence="8">
    <location>
        <begin position="416"/>
        <end position="425"/>
    </location>
</feature>
<keyword evidence="4 7" id="KW-0175">Coiled coil</keyword>
<dbReference type="InterPro" id="IPR001849">
    <property type="entry name" value="PH_domain"/>
</dbReference>
<keyword evidence="2" id="KW-0963">Cytoplasm</keyword>
<feature type="coiled-coil region" evidence="7">
    <location>
        <begin position="1294"/>
        <end position="1368"/>
    </location>
</feature>
<evidence type="ECO:0000256" key="8">
    <source>
        <dbReference type="SAM" id="MobiDB-lite"/>
    </source>
</evidence>
<feature type="region of interest" description="Disordered" evidence="8">
    <location>
        <begin position="359"/>
        <end position="396"/>
    </location>
</feature>
<feature type="domain" description="PH" evidence="9">
    <location>
        <begin position="43"/>
        <end position="150"/>
    </location>
</feature>
<feature type="coiled-coil region" evidence="7">
    <location>
        <begin position="1454"/>
        <end position="1688"/>
    </location>
</feature>
<dbReference type="SUPFAM" id="SSF50729">
    <property type="entry name" value="PH domain-like"/>
    <property type="match status" value="2"/>
</dbReference>
<reference evidence="10" key="2">
    <citation type="submission" date="2025-09" db="UniProtKB">
        <authorList>
            <consortium name="Ensembl"/>
        </authorList>
    </citation>
    <scope>IDENTIFICATION</scope>
</reference>
<dbReference type="GO" id="GO:0051015">
    <property type="term" value="F:actin filament binding"/>
    <property type="evidence" value="ECO:0007669"/>
    <property type="project" value="TreeGrafter"/>
</dbReference>
<dbReference type="GeneTree" id="ENSGT00940000164958"/>
<feature type="compositionally biased region" description="Basic and acidic residues" evidence="8">
    <location>
        <begin position="429"/>
        <end position="444"/>
    </location>
</feature>
<feature type="domain" description="PH" evidence="9">
    <location>
        <begin position="252"/>
        <end position="358"/>
    </location>
</feature>
<dbReference type="PANTHER" id="PTHR17271:SF12">
    <property type="entry name" value="MYOSIN PHOSPHATASE RHO-INTERACTING PROTEIN ISOFORM X1"/>
    <property type="match status" value="1"/>
</dbReference>
<dbReference type="Ensembl" id="ENSMAMT00000068149.1">
    <property type="protein sequence ID" value="ENSMAMP00000048624.1"/>
    <property type="gene ID" value="ENSMAMG00000019927.2"/>
</dbReference>
<dbReference type="PROSITE" id="PS50003">
    <property type="entry name" value="PH_DOMAIN"/>
    <property type="match status" value="2"/>
</dbReference>
<evidence type="ECO:0000259" key="9">
    <source>
        <dbReference type="PROSITE" id="PS50003"/>
    </source>
</evidence>
<evidence type="ECO:0000256" key="3">
    <source>
        <dbReference type="ARBA" id="ARBA00022553"/>
    </source>
</evidence>
<dbReference type="GO" id="GO:0015629">
    <property type="term" value="C:actin cytoskeleton"/>
    <property type="evidence" value="ECO:0007669"/>
    <property type="project" value="TreeGrafter"/>
</dbReference>
<evidence type="ECO:0000313" key="10">
    <source>
        <dbReference type="Ensembl" id="ENSMAMP00000048624.1"/>
    </source>
</evidence>
<dbReference type="PANTHER" id="PTHR17271">
    <property type="entry name" value="PLECKSTRIN HOMOLOGY PH DOMAIN-CONTAINING PROTEIN"/>
    <property type="match status" value="1"/>
</dbReference>
<keyword evidence="5" id="KW-0009">Actin-binding</keyword>
<evidence type="ECO:0000256" key="1">
    <source>
        <dbReference type="ARBA" id="ARBA00004245"/>
    </source>
</evidence>
<feature type="coiled-coil region" evidence="7">
    <location>
        <begin position="610"/>
        <end position="637"/>
    </location>
</feature>
<feature type="region of interest" description="Disordered" evidence="8">
    <location>
        <begin position="416"/>
        <end position="466"/>
    </location>
</feature>
<dbReference type="SMART" id="SM00233">
    <property type="entry name" value="PH"/>
    <property type="match status" value="2"/>
</dbReference>
<accession>A0A7N8XG20</accession>
<evidence type="ECO:0000313" key="11">
    <source>
        <dbReference type="Proteomes" id="UP000261640"/>
    </source>
</evidence>